<protein>
    <submittedName>
        <fullName evidence="1">Uncharacterized protein</fullName>
    </submittedName>
</protein>
<accession>A0A809S601</accession>
<reference evidence="1" key="1">
    <citation type="journal article" name="DNA Res.">
        <title>The physiological potential of anammox bacteria as revealed by their core genome structure.</title>
        <authorList>
            <person name="Okubo T."/>
            <person name="Toyoda A."/>
            <person name="Fukuhara K."/>
            <person name="Uchiyama I."/>
            <person name="Harigaya Y."/>
            <person name="Kuroiwa M."/>
            <person name="Suzuki T."/>
            <person name="Murakami Y."/>
            <person name="Suwa Y."/>
            <person name="Takami H."/>
        </authorList>
    </citation>
    <scope>NUCLEOTIDE SEQUENCE</scope>
    <source>
        <strain evidence="1">317325-2</strain>
    </source>
</reference>
<proteinExistence type="predicted"/>
<sequence>MVETLSKPILGLDSEFPDVVYVSFHSASGKYGCYCHLGIHGLACFSSEAAAIRFTEWIDLSGMTVVELTFDEAREVAKARPFPVVALMLLDRMDQPKIHYVR</sequence>
<organism evidence="1 2">
    <name type="scientific">Candidatus Nitrosymbiomonas proteolyticus</name>
    <dbReference type="NCBI Taxonomy" id="2608984"/>
    <lineage>
        <taxon>Bacteria</taxon>
        <taxon>Bacillati</taxon>
        <taxon>Armatimonadota</taxon>
        <taxon>Armatimonadota incertae sedis</taxon>
        <taxon>Candidatus Nitrosymbiomonas</taxon>
    </lineage>
</organism>
<dbReference type="KEGG" id="npy:NPRO_21720"/>
<gene>
    <name evidence="1" type="ORF">NPRO_21720</name>
</gene>
<dbReference type="EMBL" id="AP021858">
    <property type="protein sequence ID" value="BBO24577.1"/>
    <property type="molecule type" value="Genomic_DNA"/>
</dbReference>
<dbReference type="Proteomes" id="UP000662873">
    <property type="component" value="Chromosome"/>
</dbReference>
<evidence type="ECO:0000313" key="2">
    <source>
        <dbReference type="Proteomes" id="UP000662873"/>
    </source>
</evidence>
<evidence type="ECO:0000313" key="1">
    <source>
        <dbReference type="EMBL" id="BBO24577.1"/>
    </source>
</evidence>
<name>A0A809S601_9BACT</name>
<dbReference type="AlphaFoldDB" id="A0A809S601"/>